<evidence type="ECO:0000259" key="2">
    <source>
        <dbReference type="Pfam" id="PF12657"/>
    </source>
</evidence>
<feature type="region of interest" description="Disordered" evidence="1">
    <location>
        <begin position="583"/>
        <end position="613"/>
    </location>
</feature>
<dbReference type="PANTHER" id="PTHR15496">
    <property type="entry name" value="GENERAL TRANSCRIPTION FACTOR 3C POLYPEPTIDE 4 FAMILY"/>
    <property type="match status" value="1"/>
</dbReference>
<dbReference type="InterPro" id="IPR024761">
    <property type="entry name" value="TFIIIC_delta_N"/>
</dbReference>
<evidence type="ECO:0000256" key="1">
    <source>
        <dbReference type="SAM" id="MobiDB-lite"/>
    </source>
</evidence>
<feature type="domain" description="Transcription factor IIIC 90kDa subunit N-terminal" evidence="2">
    <location>
        <begin position="4"/>
        <end position="310"/>
    </location>
</feature>
<dbReference type="GO" id="GO:0006384">
    <property type="term" value="P:transcription initiation at RNA polymerase III promoter"/>
    <property type="evidence" value="ECO:0007669"/>
    <property type="project" value="InterPro"/>
</dbReference>
<protein>
    <submittedName>
        <fullName evidence="3">(apollo) hypothetical protein</fullName>
    </submittedName>
</protein>
<comment type="caution">
    <text evidence="3">The sequence shown here is derived from an EMBL/GenBank/DDBJ whole genome shotgun (WGS) entry which is preliminary data.</text>
</comment>
<gene>
    <name evidence="3" type="ORF">PAPOLLO_LOCUS17807</name>
</gene>
<evidence type="ECO:0000313" key="4">
    <source>
        <dbReference type="Proteomes" id="UP000691718"/>
    </source>
</evidence>
<dbReference type="EMBL" id="CAJQZP010001149">
    <property type="protein sequence ID" value="CAG5022772.1"/>
    <property type="molecule type" value="Genomic_DNA"/>
</dbReference>
<dbReference type="InterPro" id="IPR044230">
    <property type="entry name" value="GTF3C4"/>
</dbReference>
<dbReference type="GO" id="GO:0004402">
    <property type="term" value="F:histone acetyltransferase activity"/>
    <property type="evidence" value="ECO:0007669"/>
    <property type="project" value="InterPro"/>
</dbReference>
<dbReference type="GO" id="GO:0000127">
    <property type="term" value="C:transcription factor TFIIIC complex"/>
    <property type="evidence" value="ECO:0007669"/>
    <property type="project" value="InterPro"/>
</dbReference>
<dbReference type="OrthoDB" id="6021743at2759"/>
<evidence type="ECO:0000313" key="3">
    <source>
        <dbReference type="EMBL" id="CAG5022772.1"/>
    </source>
</evidence>
<keyword evidence="4" id="KW-1185">Reference proteome</keyword>
<dbReference type="Pfam" id="PF12657">
    <property type="entry name" value="TFIIIC_delta"/>
    <property type="match status" value="1"/>
</dbReference>
<reference evidence="3" key="1">
    <citation type="submission" date="2021-04" db="EMBL/GenBank/DDBJ databases">
        <authorList>
            <person name="Tunstrom K."/>
        </authorList>
    </citation>
    <scope>NUCLEOTIDE SEQUENCE</scope>
</reference>
<name>A0A8S3XME1_PARAO</name>
<organism evidence="3 4">
    <name type="scientific">Parnassius apollo</name>
    <name type="common">Apollo butterfly</name>
    <name type="synonym">Papilio apollo</name>
    <dbReference type="NCBI Taxonomy" id="110799"/>
    <lineage>
        <taxon>Eukaryota</taxon>
        <taxon>Metazoa</taxon>
        <taxon>Ecdysozoa</taxon>
        <taxon>Arthropoda</taxon>
        <taxon>Hexapoda</taxon>
        <taxon>Insecta</taxon>
        <taxon>Pterygota</taxon>
        <taxon>Neoptera</taxon>
        <taxon>Endopterygota</taxon>
        <taxon>Lepidoptera</taxon>
        <taxon>Glossata</taxon>
        <taxon>Ditrysia</taxon>
        <taxon>Papilionoidea</taxon>
        <taxon>Papilionidae</taxon>
        <taxon>Parnassiinae</taxon>
        <taxon>Parnassini</taxon>
        <taxon>Parnassius</taxon>
        <taxon>Parnassius</taxon>
    </lineage>
</organism>
<feature type="compositionally biased region" description="Polar residues" evidence="1">
    <location>
        <begin position="597"/>
        <end position="609"/>
    </location>
</feature>
<proteinExistence type="predicted"/>
<dbReference type="Proteomes" id="UP000691718">
    <property type="component" value="Unassembled WGS sequence"/>
</dbReference>
<dbReference type="PANTHER" id="PTHR15496:SF2">
    <property type="entry name" value="GENERAL TRANSCRIPTION FACTOR 3C POLYPEPTIDE 4"/>
    <property type="match status" value="1"/>
</dbReference>
<accession>A0A8S3XME1</accession>
<sequence>MILDPTLWPHNNQLLNEMTSIATFEWSPINFIGNMDSAIAVLTNVGCVELFGPNRLNWSCILNLSFLMKDHLKELSITKALDQTPINAKELEEAAHALSTTAICWAKKINEDRSCYFVTAQKSGVILFWLLRCQEMKVEAKLIGHIESDLTEILHISWVPLGNKKFLLITSDTLGKVFAFICTVEDNLIKCFSKEDLWQYRDRMVAKHLNYIVSDDNVILMYSKHRHFIVQMFDKNCKLKSQEVTNINDYKITDIKKGQNNFYLSTINNKIYTIEIHHNYNTLKIQKSLVEIKESYPTSELHGIGFSANGALCILALIDRKVLWRKEPFKLDLVFLINSTNNHDVEVTAILNNPSNNLTNQWDNIEILRYKTMKTKMLPNLDYNQLLDDGDIDIYKLRVYYILLKLYNNLEILCKNSSKGLLPETSVEVITDRIHALYASSCIENIHKKYKESNCILEDMDSRTIYGAKAFLDYYYCKYKKGLPGTLNASVLEIFKTDHEYICQCCDKKIEGFSCKSGHLNMFCSLTFTPIESDDYLVYLENLHKDLEQQHTRDNKLEKEGSKDKNSSFVSIETQIRNDQPPVLLRTFGGKRGRSAESASQSHPHSTSAFVAKRSVSREDVRMLIERPSATTSTSTVTVLGETDDTITNDICTITLPKRG</sequence>
<dbReference type="AlphaFoldDB" id="A0A8S3XME1"/>